<organism evidence="2 3">
    <name type="scientific">Trichuris muris</name>
    <name type="common">Mouse whipworm</name>
    <dbReference type="NCBI Taxonomy" id="70415"/>
    <lineage>
        <taxon>Eukaryota</taxon>
        <taxon>Metazoa</taxon>
        <taxon>Ecdysozoa</taxon>
        <taxon>Nematoda</taxon>
        <taxon>Enoplea</taxon>
        <taxon>Dorylaimia</taxon>
        <taxon>Trichinellida</taxon>
        <taxon>Trichuridae</taxon>
        <taxon>Trichuris</taxon>
    </lineage>
</organism>
<feature type="domain" description="C2H2-type" evidence="1">
    <location>
        <begin position="151"/>
        <end position="173"/>
    </location>
</feature>
<dbReference type="WBParaSite" id="TMUE_1000003132.1">
    <property type="protein sequence ID" value="TMUE_1000003132.1"/>
    <property type="gene ID" value="WBGene00295903"/>
</dbReference>
<sequence length="307" mass="35518">MHRSSTYNVRPPVDDFYRGYLYERQDFRQQRRNYRGSYSLQQLFHPSYAARDGHHHNFFRPHKEPNNQLTAYPQRPYHHQNNYPEGVRSMWSAPINAQGERGTLRRRYVGHFLPSTGRSHAGNRTTVSYVDQCRVQYTFIYEDLDRYLPRCHTCNLCFPYRSFLKQHMQTYDHVRKTMIYCGSQMNYSKTNMESSKNTSSTGLEEAKDGSVGNLGLLLSQTSINPQNVKGKCEFVNTEGEITEGETTVDDLITFSDEENETEAKSVINLNHNAHEEKCCGATLFKYNDASARKGSDEQLCSCGMHSP</sequence>
<dbReference type="Proteomes" id="UP000046395">
    <property type="component" value="Unassembled WGS sequence"/>
</dbReference>
<name>A0A5S6Q856_TRIMR</name>
<evidence type="ECO:0000313" key="2">
    <source>
        <dbReference type="Proteomes" id="UP000046395"/>
    </source>
</evidence>
<proteinExistence type="predicted"/>
<reference evidence="3" key="1">
    <citation type="submission" date="2019-12" db="UniProtKB">
        <authorList>
            <consortium name="WormBaseParasite"/>
        </authorList>
    </citation>
    <scope>IDENTIFICATION</scope>
</reference>
<accession>A0A5S6Q856</accession>
<evidence type="ECO:0000313" key="3">
    <source>
        <dbReference type="WBParaSite" id="TMUE_1000003132.1"/>
    </source>
</evidence>
<dbReference type="AlphaFoldDB" id="A0A5S6Q856"/>
<dbReference type="InterPro" id="IPR013087">
    <property type="entry name" value="Znf_C2H2_type"/>
</dbReference>
<keyword evidence="2" id="KW-1185">Reference proteome</keyword>
<evidence type="ECO:0000259" key="1">
    <source>
        <dbReference type="PROSITE" id="PS00028"/>
    </source>
</evidence>
<protein>
    <submittedName>
        <fullName evidence="3">C2H2-type domain-containing protein</fullName>
    </submittedName>
</protein>
<dbReference type="PROSITE" id="PS00028">
    <property type="entry name" value="ZINC_FINGER_C2H2_1"/>
    <property type="match status" value="1"/>
</dbReference>